<organism evidence="3 4">
    <name type="scientific">Cyclotella atomus</name>
    <dbReference type="NCBI Taxonomy" id="382360"/>
    <lineage>
        <taxon>Eukaryota</taxon>
        <taxon>Sar</taxon>
        <taxon>Stramenopiles</taxon>
        <taxon>Ochrophyta</taxon>
        <taxon>Bacillariophyta</taxon>
        <taxon>Coscinodiscophyceae</taxon>
        <taxon>Thalassiosirophycidae</taxon>
        <taxon>Stephanodiscales</taxon>
        <taxon>Stephanodiscaceae</taxon>
        <taxon>Cyclotella</taxon>
    </lineage>
</organism>
<reference evidence="3 4" key="1">
    <citation type="submission" date="2024-10" db="EMBL/GenBank/DDBJ databases">
        <title>Updated reference genomes for cyclostephanoid diatoms.</title>
        <authorList>
            <person name="Roberts W.R."/>
            <person name="Alverson A.J."/>
        </authorList>
    </citation>
    <scope>NUCLEOTIDE SEQUENCE [LARGE SCALE GENOMIC DNA]</scope>
    <source>
        <strain evidence="3 4">AJA010-31</strain>
    </source>
</reference>
<feature type="compositionally biased region" description="Acidic residues" evidence="2">
    <location>
        <begin position="122"/>
        <end position="135"/>
    </location>
</feature>
<feature type="coiled-coil region" evidence="1">
    <location>
        <begin position="976"/>
        <end position="1197"/>
    </location>
</feature>
<accession>A0ABD3PNP2</accession>
<dbReference type="EMBL" id="JALLPJ020000519">
    <property type="protein sequence ID" value="KAL3789590.1"/>
    <property type="molecule type" value="Genomic_DNA"/>
</dbReference>
<dbReference type="PANTHER" id="PTHR23159:SF31">
    <property type="entry name" value="CENTROSOME-ASSOCIATED PROTEIN CEP250 ISOFORM X1"/>
    <property type="match status" value="1"/>
</dbReference>
<feature type="compositionally biased region" description="Low complexity" evidence="2">
    <location>
        <begin position="21"/>
        <end position="38"/>
    </location>
</feature>
<feature type="region of interest" description="Disordered" evidence="2">
    <location>
        <begin position="113"/>
        <end position="142"/>
    </location>
</feature>
<feature type="compositionally biased region" description="Basic and acidic residues" evidence="2">
    <location>
        <begin position="309"/>
        <end position="326"/>
    </location>
</feature>
<feature type="compositionally biased region" description="Acidic residues" evidence="2">
    <location>
        <begin position="83"/>
        <end position="92"/>
    </location>
</feature>
<protein>
    <submittedName>
        <fullName evidence="3">Uncharacterized protein</fullName>
    </submittedName>
</protein>
<feature type="compositionally biased region" description="Acidic residues" evidence="2">
    <location>
        <begin position="238"/>
        <end position="257"/>
    </location>
</feature>
<feature type="compositionally biased region" description="Polar residues" evidence="2">
    <location>
        <begin position="221"/>
        <end position="232"/>
    </location>
</feature>
<feature type="region of interest" description="Disordered" evidence="2">
    <location>
        <begin position="365"/>
        <end position="390"/>
    </location>
</feature>
<feature type="region of interest" description="Disordered" evidence="2">
    <location>
        <begin position="157"/>
        <end position="282"/>
    </location>
</feature>
<evidence type="ECO:0000256" key="2">
    <source>
        <dbReference type="SAM" id="MobiDB-lite"/>
    </source>
</evidence>
<keyword evidence="1" id="KW-0175">Coiled coil</keyword>
<keyword evidence="4" id="KW-1185">Reference proteome</keyword>
<sequence length="1586" mass="176776">MDGWEEDDVFTDEAFDDIDNAAVESSPAKPAPPSALTSFTQHHEMSLDLTSPRPPYHRGDGPLGIHSSLQHIPTENQNNGWDAQDDIDIDEDSLPKEGVLSRAAGAFGAALLASVDDGNSQNDDEEEDGSDDESEVHEKSFSFGGGFVMKGLRGFIDAATAPPPADKDGWEDDDGLDLEEDGWSDDDGLDDDEDDTSVDTGTHGLTAVEELKQTAGDETQPIASSECASPENSRVEEPELQEEPIDESGWDDFDLDVSGDKPDESQSNIHDTADASVSEVSDSLKDFVAKTESTLISAFNDVTKTPRKTPRDEFVAAPEEHANDDNVASKELTDFVDNLDAELNELQSSMEADESAAPVIDENETYNFDENKNNSPEPIEAGAKKPASMPHQDSWYLNAMEGGAGGIVHSEKITPIVQPQKSILPMDSGLSLNDTAPSETPVGMPISEVPSVVNSQNSSKENLLVSSNNLDNMSSSISSEQACSYEKPELQCKCLELILPLPEENGNGSSVEESGFGTKTLPDGTTVLVNYEKLLQNEAVKRILLQRSVETYERTMEKMQARHCSMIKASQEHEEVNRLMQSQLDEAQHENSNLKELVARLEKEKELMKAEVPSSEAHLFQEELLAVASEKERLEKLAKDLQEQVKQANEKQASALESCENLTQRLEKAQNEQSRLEELVQMVQSDLSEAQQTCSLLQSENDALQQELDAKAVENVESGSSDEIAALHEKIAELNNELEIKSSDCDSLNDQIGEMLSEQASRSIAVENLKQENDSLASEVAEMREMLDAAENEKESLRTMHDDSQARIAELTAMVESMDSSTAEVDRFAAENASLTYELGVKSAENKERLVSLKSLQQELDSANSKLLAMEQTINNGSDPEMLKAKLANLQNEYDALEQSKLDLESALDAKSTSLSDLQAQVDTLHAQASHTEQLQGLIDELKEIISSKDSELEAVALANEELKSQILSRGNDEQLAESREELSSLQSQFDEFREHHNNTMGYMEEQLSGLMQQKSACDVQLEECKNEIDRIQRENTELSTALNVAQSQGDMVSNNEKLRVQELKNERTQLCTMLDQQRNDLNNQRQTFDELSQEHEGMKSNFERVQMDYGNVLARNRALEQDNKSLEFQLNEISAKSNHLAATHRATEQDKNALEFQLKESVSRHAKLEADIASLRTQMEEQEKEAFEAIAQWEARCLSLETSKDAPMDAKSEVIQLQHDVATLTGQLGDVTNQLEFAQTTAAAEREKLLLRIAELEQEDETVNELRDELTSLHEERQQLDLDNEELLVQLGLMQQSKIEHDEELQDELTRLRGQVATLQDNVSNLQVELDQARYNNASSNTNDGLNSVVERLHRENDDLQNNISRLSSEKGSLEDDINALSETVKTLEQQVNGKDACDAEIQRLKAQIDELETKLSEQENHTKEVQALRIQIRDLETKLSRTELEATAAADEMKHALEQKDGDILKLKTEGYLRENTLKDMERHVEAKNIVESMPTTIFNDEEEKDYGDDDSLQDLLADDIESDDYLRHQIVILAQALERSELQRADVLDRLTRERKFNADSLKQLGESVKRFYSTVRSSGATS</sequence>
<evidence type="ECO:0000313" key="3">
    <source>
        <dbReference type="EMBL" id="KAL3789590.1"/>
    </source>
</evidence>
<feature type="coiled-coil region" evidence="1">
    <location>
        <begin position="1240"/>
        <end position="1461"/>
    </location>
</feature>
<feature type="compositionally biased region" description="Acidic residues" evidence="2">
    <location>
        <begin position="169"/>
        <end position="197"/>
    </location>
</feature>
<proteinExistence type="predicted"/>
<comment type="caution">
    <text evidence="3">The sequence shown here is derived from an EMBL/GenBank/DDBJ whole genome shotgun (WGS) entry which is preliminary data.</text>
</comment>
<feature type="compositionally biased region" description="Polar residues" evidence="2">
    <location>
        <begin position="365"/>
        <end position="376"/>
    </location>
</feature>
<feature type="coiled-coil region" evidence="1">
    <location>
        <begin position="542"/>
        <end position="807"/>
    </location>
</feature>
<evidence type="ECO:0000313" key="4">
    <source>
        <dbReference type="Proteomes" id="UP001530400"/>
    </source>
</evidence>
<feature type="region of interest" description="Disordered" evidence="2">
    <location>
        <begin position="1"/>
        <end position="94"/>
    </location>
</feature>
<dbReference type="PANTHER" id="PTHR23159">
    <property type="entry name" value="CENTROSOMAL PROTEIN 2"/>
    <property type="match status" value="1"/>
</dbReference>
<evidence type="ECO:0000256" key="1">
    <source>
        <dbReference type="SAM" id="Coils"/>
    </source>
</evidence>
<name>A0ABD3PNP2_9STRA</name>
<dbReference type="Proteomes" id="UP001530400">
    <property type="component" value="Unassembled WGS sequence"/>
</dbReference>
<feature type="compositionally biased region" description="Polar residues" evidence="2">
    <location>
        <begin position="67"/>
        <end position="81"/>
    </location>
</feature>
<feature type="compositionally biased region" description="Acidic residues" evidence="2">
    <location>
        <begin position="1"/>
        <end position="19"/>
    </location>
</feature>
<feature type="coiled-coil region" evidence="1">
    <location>
        <begin position="853"/>
        <end position="907"/>
    </location>
</feature>
<feature type="region of interest" description="Disordered" evidence="2">
    <location>
        <begin position="304"/>
        <end position="326"/>
    </location>
</feature>
<dbReference type="Gene3D" id="1.10.287.1490">
    <property type="match status" value="4"/>
</dbReference>
<gene>
    <name evidence="3" type="ORF">ACHAWO_009153</name>
</gene>